<feature type="domain" description="Cobalamin synthesis G N-terminal" evidence="2">
    <location>
        <begin position="50"/>
        <end position="129"/>
    </location>
</feature>
<dbReference type="NCBIfam" id="NF004466">
    <property type="entry name" value="PRK05788.1-4"/>
    <property type="match status" value="1"/>
</dbReference>
<dbReference type="PANTHER" id="PTHR37477">
    <property type="entry name" value="COBALT-PRECORRIN-5A HYDROLASE"/>
    <property type="match status" value="1"/>
</dbReference>
<dbReference type="OrthoDB" id="9781023at2"/>
<dbReference type="InterPro" id="IPR021744">
    <property type="entry name" value="CbiG_N"/>
</dbReference>
<accession>A0A4R1N165</accession>
<evidence type="ECO:0000313" key="5">
    <source>
        <dbReference type="Proteomes" id="UP000294545"/>
    </source>
</evidence>
<dbReference type="Proteomes" id="UP000294545">
    <property type="component" value="Unassembled WGS sequence"/>
</dbReference>
<dbReference type="PANTHER" id="PTHR37477:SF1">
    <property type="entry name" value="COBALT-PRECORRIN-5A HYDROLASE"/>
    <property type="match status" value="1"/>
</dbReference>
<organism evidence="4 5">
    <name type="scientific">Natranaerovirga hydrolytica</name>
    <dbReference type="NCBI Taxonomy" id="680378"/>
    <lineage>
        <taxon>Bacteria</taxon>
        <taxon>Bacillati</taxon>
        <taxon>Bacillota</taxon>
        <taxon>Clostridia</taxon>
        <taxon>Lachnospirales</taxon>
        <taxon>Natranaerovirgaceae</taxon>
        <taxon>Natranaerovirga</taxon>
    </lineage>
</organism>
<dbReference type="RefSeq" id="WP_132281632.1">
    <property type="nucleotide sequence ID" value="NZ_SMGQ01000011.1"/>
</dbReference>
<dbReference type="InterPro" id="IPR038029">
    <property type="entry name" value="GbiG_N_sf"/>
</dbReference>
<dbReference type="InterPro" id="IPR002750">
    <property type="entry name" value="CobE/GbiG_C"/>
</dbReference>
<proteinExistence type="predicted"/>
<dbReference type="InterPro" id="IPR036518">
    <property type="entry name" value="CobE/GbiG_C_sf"/>
</dbReference>
<dbReference type="InterPro" id="IPR052553">
    <property type="entry name" value="CbiG_hydrolase"/>
</dbReference>
<evidence type="ECO:0000259" key="1">
    <source>
        <dbReference type="Pfam" id="PF01890"/>
    </source>
</evidence>
<evidence type="ECO:0000259" key="3">
    <source>
        <dbReference type="Pfam" id="PF11761"/>
    </source>
</evidence>
<feature type="domain" description="Cobalamin biosynthesis central region" evidence="3">
    <location>
        <begin position="135"/>
        <end position="218"/>
    </location>
</feature>
<dbReference type="GO" id="GO:0016829">
    <property type="term" value="F:lyase activity"/>
    <property type="evidence" value="ECO:0007669"/>
    <property type="project" value="UniProtKB-KW"/>
</dbReference>
<comment type="caution">
    <text evidence="4">The sequence shown here is derived from an EMBL/GenBank/DDBJ whole genome shotgun (WGS) entry which is preliminary data.</text>
</comment>
<reference evidence="4 5" key="1">
    <citation type="submission" date="2019-03" db="EMBL/GenBank/DDBJ databases">
        <title>Genomic Encyclopedia of Type Strains, Phase IV (KMG-IV): sequencing the most valuable type-strain genomes for metagenomic binning, comparative biology and taxonomic classification.</title>
        <authorList>
            <person name="Goeker M."/>
        </authorList>
    </citation>
    <scope>NUCLEOTIDE SEQUENCE [LARGE SCALE GENOMIC DNA]</scope>
    <source>
        <strain evidence="4 5">DSM 24176</strain>
    </source>
</reference>
<dbReference type="Pfam" id="PF01890">
    <property type="entry name" value="CbiG_C"/>
    <property type="match status" value="1"/>
</dbReference>
<dbReference type="SUPFAM" id="SSF159672">
    <property type="entry name" value="CbiG N-terminal domain-like"/>
    <property type="match status" value="1"/>
</dbReference>
<name>A0A4R1N165_9FIRM</name>
<dbReference type="Gene3D" id="3.40.50.11220">
    <property type="match status" value="1"/>
</dbReference>
<sequence length="351" mass="38824">MGLSILTLTKGGVALGKQLKKHYPNATLYTLEKYIEDETVPIKPSLDGIIQELFVTHNVLVFIMATGIVVRKIAPYLKDKTTDPAVIVMDEKGDFVISLLSGHLGKANEWAHTISHKIKATPVITTSSDLNHIMAVDTLAQKLQCAITDMKMAKILTVSLIEGHKVGVIADESYDHKIQKPYVWLDDIESPKENIKGYVYIGHTKPKNPKEPYLWLVPQDTIIGIGCKKGKTKEDIEMALEKALKKVNRCKASIKKIASVSIKKDEKGLLDLATDLNVPIEFYDIETIKTVEDQFKGSVFVQQTIGVKAVSEPCGYIGSNYGKCLVPVEKNNGITISLWEGEKEDNSSEST</sequence>
<dbReference type="SUPFAM" id="SSF159664">
    <property type="entry name" value="CobE/GbiG C-terminal domain-like"/>
    <property type="match status" value="1"/>
</dbReference>
<evidence type="ECO:0000259" key="2">
    <source>
        <dbReference type="Pfam" id="PF11760"/>
    </source>
</evidence>
<keyword evidence="5" id="KW-1185">Reference proteome</keyword>
<evidence type="ECO:0000313" key="4">
    <source>
        <dbReference type="EMBL" id="TCK98652.1"/>
    </source>
</evidence>
<feature type="domain" description="CobE/GbiG C-terminal" evidence="1">
    <location>
        <begin position="222"/>
        <end position="338"/>
    </location>
</feature>
<dbReference type="AlphaFoldDB" id="A0A4R1N165"/>
<keyword evidence="4" id="KW-0456">Lyase</keyword>
<protein>
    <submittedName>
        <fullName evidence="4">Cobalt-precorrin 5A acetaldehyde-lyase</fullName>
    </submittedName>
</protein>
<dbReference type="Gene3D" id="3.30.420.180">
    <property type="entry name" value="CobE/GbiG C-terminal domain"/>
    <property type="match status" value="1"/>
</dbReference>
<dbReference type="InterPro" id="IPR021745">
    <property type="entry name" value="CbiG_mid"/>
</dbReference>
<dbReference type="Pfam" id="PF11761">
    <property type="entry name" value="CbiG_mid"/>
    <property type="match status" value="1"/>
</dbReference>
<dbReference type="Pfam" id="PF11760">
    <property type="entry name" value="CbiG_N"/>
    <property type="match status" value="1"/>
</dbReference>
<gene>
    <name evidence="4" type="ORF">EDC19_1085</name>
</gene>
<dbReference type="EMBL" id="SMGQ01000011">
    <property type="protein sequence ID" value="TCK98652.1"/>
    <property type="molecule type" value="Genomic_DNA"/>
</dbReference>
<dbReference type="GO" id="GO:0009236">
    <property type="term" value="P:cobalamin biosynthetic process"/>
    <property type="evidence" value="ECO:0007669"/>
    <property type="project" value="InterPro"/>
</dbReference>